<dbReference type="InterPro" id="IPR031833">
    <property type="entry name" value="DUF4748"/>
</dbReference>
<dbReference type="PANTHER" id="PTHR41800:SF1">
    <property type="entry name" value="EXPRESSED PROTEIN"/>
    <property type="match status" value="1"/>
</dbReference>
<evidence type="ECO:0000256" key="1">
    <source>
        <dbReference type="SAM" id="MobiDB-lite"/>
    </source>
</evidence>
<dbReference type="PANTHER" id="PTHR41800">
    <property type="entry name" value="EXPRESSED PROTEIN"/>
    <property type="match status" value="1"/>
</dbReference>
<dbReference type="AlphaFoldDB" id="A0AAD7X467"/>
<keyword evidence="3" id="KW-1185">Reference proteome</keyword>
<name>A0AAD7X467_9APHY</name>
<organism evidence="2 3">
    <name type="scientific">Trametes cubensis</name>
    <dbReference type="NCBI Taxonomy" id="1111947"/>
    <lineage>
        <taxon>Eukaryota</taxon>
        <taxon>Fungi</taxon>
        <taxon>Dikarya</taxon>
        <taxon>Basidiomycota</taxon>
        <taxon>Agaricomycotina</taxon>
        <taxon>Agaricomycetes</taxon>
        <taxon>Polyporales</taxon>
        <taxon>Polyporaceae</taxon>
        <taxon>Trametes</taxon>
    </lineage>
</organism>
<evidence type="ECO:0000313" key="2">
    <source>
        <dbReference type="EMBL" id="KAJ8454438.1"/>
    </source>
</evidence>
<proteinExistence type="predicted"/>
<dbReference type="EMBL" id="JAPEVG010000968">
    <property type="protein sequence ID" value="KAJ8454438.1"/>
    <property type="molecule type" value="Genomic_DNA"/>
</dbReference>
<comment type="caution">
    <text evidence="2">The sequence shown here is derived from an EMBL/GenBank/DDBJ whole genome shotgun (WGS) entry which is preliminary data.</text>
</comment>
<feature type="region of interest" description="Disordered" evidence="1">
    <location>
        <begin position="163"/>
        <end position="189"/>
    </location>
</feature>
<dbReference type="Proteomes" id="UP001215151">
    <property type="component" value="Unassembled WGS sequence"/>
</dbReference>
<evidence type="ECO:0000313" key="3">
    <source>
        <dbReference type="Proteomes" id="UP001215151"/>
    </source>
</evidence>
<sequence>MGNGLEDVTAVNRWFGVWPVAYTREWKSRSIEQTGGVYLAAWLIYTMRGDDDLELSQRMLGLGATFKLNLFKSFTKVEAKFKWRHAAGAWQAQATVEDQVTLLIDNATNGPLLGWGSLLVAAGVSYYYARKSINERRALQEARGQRPSEKLDWRERIVREEKKLASGNAAAPSATSTAVEGRSSEKGPS</sequence>
<reference evidence="2" key="1">
    <citation type="submission" date="2022-11" db="EMBL/GenBank/DDBJ databases">
        <title>Genome Sequence of Cubamyces cubensis.</title>
        <authorList>
            <person name="Buettner E."/>
        </authorList>
    </citation>
    <scope>NUCLEOTIDE SEQUENCE</scope>
    <source>
        <strain evidence="2">MPL-01</strain>
    </source>
</reference>
<dbReference type="Pfam" id="PF15932">
    <property type="entry name" value="DUF4748"/>
    <property type="match status" value="1"/>
</dbReference>
<accession>A0AAD7X467</accession>
<protein>
    <submittedName>
        <fullName evidence="2">Uncharacterized protein</fullName>
    </submittedName>
</protein>
<gene>
    <name evidence="2" type="ORF">ONZ51_g13024</name>
</gene>